<evidence type="ECO:0000313" key="1">
    <source>
        <dbReference type="EMBL" id="KAK9905720.1"/>
    </source>
</evidence>
<proteinExistence type="predicted"/>
<name>A0ABR2YHT1_9CHLO</name>
<protein>
    <submittedName>
        <fullName evidence="1">Uncharacterized protein</fullName>
    </submittedName>
</protein>
<dbReference type="EMBL" id="JALJOT010000011">
    <property type="protein sequence ID" value="KAK9905720.1"/>
    <property type="molecule type" value="Genomic_DNA"/>
</dbReference>
<accession>A0ABR2YHT1</accession>
<reference evidence="1 2" key="1">
    <citation type="journal article" date="2024" name="Nat. Commun.">
        <title>Phylogenomics reveals the evolutionary origins of lichenization in chlorophyte algae.</title>
        <authorList>
            <person name="Puginier C."/>
            <person name="Libourel C."/>
            <person name="Otte J."/>
            <person name="Skaloud P."/>
            <person name="Haon M."/>
            <person name="Grisel S."/>
            <person name="Petersen M."/>
            <person name="Berrin J.G."/>
            <person name="Delaux P.M."/>
            <person name="Dal Grande F."/>
            <person name="Keller J."/>
        </authorList>
    </citation>
    <scope>NUCLEOTIDE SEQUENCE [LARGE SCALE GENOMIC DNA]</scope>
    <source>
        <strain evidence="1 2">SAG 216-7</strain>
    </source>
</reference>
<gene>
    <name evidence="1" type="ORF">WJX75_005099</name>
</gene>
<comment type="caution">
    <text evidence="1">The sequence shown here is derived from an EMBL/GenBank/DDBJ whole genome shotgun (WGS) entry which is preliminary data.</text>
</comment>
<sequence length="123" mass="12854">MVQCTLQVFEVFLKGFADTSMTDDITTKLNDFFYIFQPKNLTSAPADLVAKITDNTPSPTPDPTSIIVDKIANATSDFEAAVQKVTGFTPPPGGFSKVLEKFFGNSATIDGAAAAAAGAAGGR</sequence>
<evidence type="ECO:0000313" key="2">
    <source>
        <dbReference type="Proteomes" id="UP001491310"/>
    </source>
</evidence>
<keyword evidence="2" id="KW-1185">Reference proteome</keyword>
<dbReference type="Proteomes" id="UP001491310">
    <property type="component" value="Unassembled WGS sequence"/>
</dbReference>
<organism evidence="1 2">
    <name type="scientific">Coccomyxa subellipsoidea</name>
    <dbReference type="NCBI Taxonomy" id="248742"/>
    <lineage>
        <taxon>Eukaryota</taxon>
        <taxon>Viridiplantae</taxon>
        <taxon>Chlorophyta</taxon>
        <taxon>core chlorophytes</taxon>
        <taxon>Trebouxiophyceae</taxon>
        <taxon>Trebouxiophyceae incertae sedis</taxon>
        <taxon>Coccomyxaceae</taxon>
        <taxon>Coccomyxa</taxon>
    </lineage>
</organism>